<sequence length="75" mass="8562">MDYNQDNRNPPQTGSAQAPEPIDLFAAALSFIGLNLMWVFFAGWMLFGMVPVLMFALFLNHLIDRLEDHLQHPDT</sequence>
<dbReference type="RefSeq" id="WP_348153420.1">
    <property type="nucleotide sequence ID" value="NZ_BAABWU010000002.1"/>
</dbReference>
<gene>
    <name evidence="2" type="ORF">NBRC116598_08500</name>
</gene>
<keyword evidence="3" id="KW-1185">Reference proteome</keyword>
<feature type="transmembrane region" description="Helical" evidence="1">
    <location>
        <begin position="36"/>
        <end position="59"/>
    </location>
</feature>
<keyword evidence="1" id="KW-0472">Membrane</keyword>
<evidence type="ECO:0008006" key="4">
    <source>
        <dbReference type="Google" id="ProtNLM"/>
    </source>
</evidence>
<keyword evidence="1" id="KW-0812">Transmembrane</keyword>
<dbReference type="Proteomes" id="UP001441944">
    <property type="component" value="Unassembled WGS sequence"/>
</dbReference>
<proteinExistence type="predicted"/>
<evidence type="ECO:0000256" key="1">
    <source>
        <dbReference type="SAM" id="Phobius"/>
    </source>
</evidence>
<keyword evidence="1" id="KW-1133">Transmembrane helix</keyword>
<reference evidence="2 3" key="1">
    <citation type="submission" date="2024-04" db="EMBL/GenBank/DDBJ databases">
        <title>Draft genome sequence of Pseudophaeobacter arcticus NBRC 116598.</title>
        <authorList>
            <person name="Miyakawa T."/>
            <person name="Kusuya Y."/>
            <person name="Miura T."/>
        </authorList>
    </citation>
    <scope>NUCLEOTIDE SEQUENCE [LARGE SCALE GENOMIC DNA]</scope>
    <source>
        <strain evidence="2 3">SU-CL00105</strain>
    </source>
</reference>
<evidence type="ECO:0000313" key="3">
    <source>
        <dbReference type="Proteomes" id="UP001441944"/>
    </source>
</evidence>
<protein>
    <recommendedName>
        <fullName evidence="4">Histidinol phosphate aminotransferase</fullName>
    </recommendedName>
</protein>
<accession>A0ABQ0AHQ3</accession>
<dbReference type="EMBL" id="BAABWU010000002">
    <property type="protein sequence ID" value="GAA6195406.1"/>
    <property type="molecule type" value="Genomic_DNA"/>
</dbReference>
<evidence type="ECO:0000313" key="2">
    <source>
        <dbReference type="EMBL" id="GAA6195406.1"/>
    </source>
</evidence>
<organism evidence="2 3">
    <name type="scientific">Pseudophaeobacter arcticus</name>
    <dbReference type="NCBI Taxonomy" id="385492"/>
    <lineage>
        <taxon>Bacteria</taxon>
        <taxon>Pseudomonadati</taxon>
        <taxon>Pseudomonadota</taxon>
        <taxon>Alphaproteobacteria</taxon>
        <taxon>Rhodobacterales</taxon>
        <taxon>Paracoccaceae</taxon>
        <taxon>Pseudophaeobacter</taxon>
    </lineage>
</organism>
<name>A0ABQ0AHQ3_9RHOB</name>
<comment type="caution">
    <text evidence="2">The sequence shown here is derived from an EMBL/GenBank/DDBJ whole genome shotgun (WGS) entry which is preliminary data.</text>
</comment>